<gene>
    <name evidence="2" type="ORF">ON753_13500</name>
</gene>
<name>A0ABT3R2L3_9HYPH</name>
<comment type="caution">
    <text evidence="2">The sequence shown here is derived from an EMBL/GenBank/DDBJ whole genome shotgun (WGS) entry which is preliminary data.</text>
</comment>
<sequence>MTETIARIAGPYLLLTGLGFLLSAGFYARMIAGQARTDPVTLNLSGAAHFIVGMTVLVNHFAWSTALEAAVTLVGAAAALKGAGLIVLPEMAARSPALGKNGLRFSSLAFVAIGSYFCVMGYRLIG</sequence>
<keyword evidence="3" id="KW-1185">Reference proteome</keyword>
<dbReference type="RefSeq" id="WP_265963157.1">
    <property type="nucleotide sequence ID" value="NZ_JAPEVI010000003.1"/>
</dbReference>
<evidence type="ECO:0000313" key="2">
    <source>
        <dbReference type="EMBL" id="MCX2723376.1"/>
    </source>
</evidence>
<reference evidence="2 3" key="1">
    <citation type="journal article" date="2016" name="Int. J. Syst. Evol. Microbiol.">
        <title>Labrenzia salina sp. nov., isolated from the rhizosphere of the halophyte Arthrocnemum macrostachyum.</title>
        <authorList>
            <person name="Camacho M."/>
            <person name="Redondo-Gomez S."/>
            <person name="Rodriguez-Llorente I."/>
            <person name="Rohde M."/>
            <person name="Sproer C."/>
            <person name="Schumann P."/>
            <person name="Klenk H.P."/>
            <person name="Montero-Calasanz M.D.C."/>
        </authorList>
    </citation>
    <scope>NUCLEOTIDE SEQUENCE [LARGE SCALE GENOMIC DNA]</scope>
    <source>
        <strain evidence="2 3">DSM 29163</strain>
    </source>
</reference>
<accession>A0ABT3R2L3</accession>
<organism evidence="2 3">
    <name type="scientific">Roseibium salinum</name>
    <dbReference type="NCBI Taxonomy" id="1604349"/>
    <lineage>
        <taxon>Bacteria</taxon>
        <taxon>Pseudomonadati</taxon>
        <taxon>Pseudomonadota</taxon>
        <taxon>Alphaproteobacteria</taxon>
        <taxon>Hyphomicrobiales</taxon>
        <taxon>Stappiaceae</taxon>
        <taxon>Roseibium</taxon>
    </lineage>
</organism>
<feature type="transmembrane region" description="Helical" evidence="1">
    <location>
        <begin position="69"/>
        <end position="93"/>
    </location>
</feature>
<keyword evidence="1" id="KW-0472">Membrane</keyword>
<dbReference type="EMBL" id="JAPEVI010000003">
    <property type="protein sequence ID" value="MCX2723376.1"/>
    <property type="molecule type" value="Genomic_DNA"/>
</dbReference>
<proteinExistence type="predicted"/>
<dbReference type="Proteomes" id="UP001300261">
    <property type="component" value="Unassembled WGS sequence"/>
</dbReference>
<feature type="transmembrane region" description="Helical" evidence="1">
    <location>
        <begin position="105"/>
        <end position="125"/>
    </location>
</feature>
<keyword evidence="1" id="KW-1133">Transmembrane helix</keyword>
<keyword evidence="1" id="KW-0812">Transmembrane</keyword>
<protein>
    <submittedName>
        <fullName evidence="2">Uncharacterized protein</fullName>
    </submittedName>
</protein>
<feature type="transmembrane region" description="Helical" evidence="1">
    <location>
        <begin position="40"/>
        <end position="63"/>
    </location>
</feature>
<feature type="transmembrane region" description="Helical" evidence="1">
    <location>
        <begin position="12"/>
        <end position="28"/>
    </location>
</feature>
<evidence type="ECO:0000313" key="3">
    <source>
        <dbReference type="Proteomes" id="UP001300261"/>
    </source>
</evidence>
<evidence type="ECO:0000256" key="1">
    <source>
        <dbReference type="SAM" id="Phobius"/>
    </source>
</evidence>